<dbReference type="Pfam" id="PF00929">
    <property type="entry name" value="RNase_T"/>
    <property type="match status" value="1"/>
</dbReference>
<dbReference type="EMBL" id="JAFKCT010000001">
    <property type="protein sequence ID" value="MBN7809428.1"/>
    <property type="molecule type" value="Genomic_DNA"/>
</dbReference>
<dbReference type="GO" id="GO:0004527">
    <property type="term" value="F:exonuclease activity"/>
    <property type="evidence" value="ECO:0007669"/>
    <property type="project" value="UniProtKB-KW"/>
</dbReference>
<dbReference type="PANTHER" id="PTHR30231">
    <property type="entry name" value="DNA POLYMERASE III SUBUNIT EPSILON"/>
    <property type="match status" value="1"/>
</dbReference>
<dbReference type="InterPro" id="IPR036397">
    <property type="entry name" value="RNaseH_sf"/>
</dbReference>
<sequence length="225" mass="24950">MSWWKFWKAKPAQRDFVSEFLRANEEAIAGARALEQLRFTVLDTETSGLDPRKDSILSFGAVKVSGMKIQVSSAVEWYPESPNNGGKTAPIHGLVGIPNPIAAEDFAKQVLAYVGNSIIVGHHIGFDLEILGKQLGFFGLERLPNPVLDTLSLAIRLEHGPHADRSRIHLESYSLDSLCARYGIETEDRHTAAGDAFLTAQLLLKLLKKCRQKGILNLKDLLKNY</sequence>
<evidence type="ECO:0000313" key="3">
    <source>
        <dbReference type="Proteomes" id="UP000664317"/>
    </source>
</evidence>
<dbReference type="Gene3D" id="3.30.420.10">
    <property type="entry name" value="Ribonuclease H-like superfamily/Ribonuclease H"/>
    <property type="match status" value="1"/>
</dbReference>
<dbReference type="SMART" id="SM00479">
    <property type="entry name" value="EXOIII"/>
    <property type="match status" value="1"/>
</dbReference>
<dbReference type="SUPFAM" id="SSF53098">
    <property type="entry name" value="Ribonuclease H-like"/>
    <property type="match status" value="1"/>
</dbReference>
<dbReference type="PANTHER" id="PTHR30231:SF41">
    <property type="entry name" value="DNA POLYMERASE III SUBUNIT EPSILON"/>
    <property type="match status" value="1"/>
</dbReference>
<keyword evidence="2" id="KW-0378">Hydrolase</keyword>
<protein>
    <submittedName>
        <fullName evidence="2">3'-5' exonuclease</fullName>
    </submittedName>
</protein>
<gene>
    <name evidence="2" type="ORF">J0A68_00585</name>
</gene>
<comment type="caution">
    <text evidence="2">The sequence shown here is derived from an EMBL/GenBank/DDBJ whole genome shotgun (WGS) entry which is preliminary data.</text>
</comment>
<proteinExistence type="predicted"/>
<keyword evidence="3" id="KW-1185">Reference proteome</keyword>
<evidence type="ECO:0000259" key="1">
    <source>
        <dbReference type="SMART" id="SM00479"/>
    </source>
</evidence>
<keyword evidence="2" id="KW-0269">Exonuclease</keyword>
<accession>A0ABS3BX38</accession>
<dbReference type="CDD" id="cd06127">
    <property type="entry name" value="DEDDh"/>
    <property type="match status" value="1"/>
</dbReference>
<feature type="domain" description="Exonuclease" evidence="1">
    <location>
        <begin position="38"/>
        <end position="212"/>
    </location>
</feature>
<organism evidence="2 3">
    <name type="scientific">Algoriphagus oliviformis</name>
    <dbReference type="NCBI Taxonomy" id="2811231"/>
    <lineage>
        <taxon>Bacteria</taxon>
        <taxon>Pseudomonadati</taxon>
        <taxon>Bacteroidota</taxon>
        <taxon>Cytophagia</taxon>
        <taxon>Cytophagales</taxon>
        <taxon>Cyclobacteriaceae</taxon>
        <taxon>Algoriphagus</taxon>
    </lineage>
</organism>
<keyword evidence="2" id="KW-0540">Nuclease</keyword>
<evidence type="ECO:0000313" key="2">
    <source>
        <dbReference type="EMBL" id="MBN7809428.1"/>
    </source>
</evidence>
<reference evidence="2 3" key="1">
    <citation type="submission" date="2021-03" db="EMBL/GenBank/DDBJ databases">
        <title>novel species isolated from a fishpond in China.</title>
        <authorList>
            <person name="Lu H."/>
            <person name="Cai Z."/>
        </authorList>
    </citation>
    <scope>NUCLEOTIDE SEQUENCE [LARGE SCALE GENOMIC DNA]</scope>
    <source>
        <strain evidence="2 3">H41</strain>
    </source>
</reference>
<dbReference type="RefSeq" id="WP_206576235.1">
    <property type="nucleotide sequence ID" value="NZ_JAFKCT010000001.1"/>
</dbReference>
<dbReference type="InterPro" id="IPR012337">
    <property type="entry name" value="RNaseH-like_sf"/>
</dbReference>
<dbReference type="Proteomes" id="UP000664317">
    <property type="component" value="Unassembled WGS sequence"/>
</dbReference>
<name>A0ABS3BX38_9BACT</name>
<dbReference type="InterPro" id="IPR013520">
    <property type="entry name" value="Ribonucl_H"/>
</dbReference>